<dbReference type="GO" id="GO:0006417">
    <property type="term" value="P:regulation of translation"/>
    <property type="evidence" value="ECO:0007669"/>
    <property type="project" value="UniProtKB-KW"/>
</dbReference>
<evidence type="ECO:0000256" key="12">
    <source>
        <dbReference type="ARBA" id="ARBA00023002"/>
    </source>
</evidence>
<evidence type="ECO:0000259" key="21">
    <source>
        <dbReference type="Pfam" id="PF02800"/>
    </source>
</evidence>
<comment type="subcellular location">
    <subcellularLocation>
        <location evidence="2">Cytoplasm</location>
        <location evidence="2">Cytoskeleton</location>
    </subcellularLocation>
    <subcellularLocation>
        <location evidence="3">Cytoplasm</location>
        <location evidence="3">Cytosol</location>
    </subcellularLocation>
    <subcellularLocation>
        <location evidence="1">Nucleus</location>
    </subcellularLocation>
</comment>
<evidence type="ECO:0000256" key="20">
    <source>
        <dbReference type="ARBA" id="ARBA00048005"/>
    </source>
</evidence>
<keyword evidence="10" id="KW-0702">S-nitrosylation</keyword>
<dbReference type="GO" id="GO:0006096">
    <property type="term" value="P:glycolytic process"/>
    <property type="evidence" value="ECO:0007669"/>
    <property type="project" value="UniProtKB-KW"/>
</dbReference>
<keyword evidence="23" id="KW-1185">Reference proteome</keyword>
<evidence type="ECO:0000256" key="18">
    <source>
        <dbReference type="ARBA" id="ARBA00046997"/>
    </source>
</evidence>
<keyword evidence="14" id="KW-0324">Glycolysis</keyword>
<keyword evidence="8" id="KW-0808">Transferase</keyword>
<dbReference type="STRING" id="56216.A0A1A6GH71"/>
<evidence type="ECO:0000256" key="11">
    <source>
        <dbReference type="ARBA" id="ARBA00022845"/>
    </source>
</evidence>
<keyword evidence="13" id="KW-0520">NAD</keyword>
<keyword evidence="15" id="KW-0206">Cytoskeleton</keyword>
<evidence type="ECO:0000256" key="1">
    <source>
        <dbReference type="ARBA" id="ARBA00004123"/>
    </source>
</evidence>
<evidence type="ECO:0000256" key="7">
    <source>
        <dbReference type="ARBA" id="ARBA00022490"/>
    </source>
</evidence>
<keyword evidence="11" id="KW-0810">Translation regulation</keyword>
<evidence type="ECO:0000256" key="17">
    <source>
        <dbReference type="ARBA" id="ARBA00031890"/>
    </source>
</evidence>
<comment type="subunit">
    <text evidence="18">Homotetramer. Interacts with TPPP; the interaction is direct. Interacts (when S-nitrosylated) with SIAH1; leading to nuclear translocation. Interacts with RILPL1/GOSPEL, leading to prevent the interaction between GAPDH and SIAH1 and prevent nuclear translocation. Interacts with CHP1; the interaction increases the binding of CHP1 with microtubules. Associates with microtubules. Interacts with EIF1AD, USP25, PRKCI and WARS1. Interacts with phosphorylated RPL13A; inhibited by oxidatively-modified low-densitity lipoprotein (LDL(ox)). Component of the GAIT complex. Interacts with FKBP6; leading to inhibit GAPDH catalytic activity. Interacts with TRAF2, promoting TRAF2 ubiquitination. Interacts with TRAF3, promoting TRAF3 ubiquitination.</text>
</comment>
<evidence type="ECO:0000256" key="16">
    <source>
        <dbReference type="ARBA" id="ARBA00023242"/>
    </source>
</evidence>
<dbReference type="GO" id="GO:0006915">
    <property type="term" value="P:apoptotic process"/>
    <property type="evidence" value="ECO:0007669"/>
    <property type="project" value="UniProtKB-KW"/>
</dbReference>
<name>A0A1A6GH71_NEOLE</name>
<dbReference type="Gene3D" id="3.30.360.10">
    <property type="entry name" value="Dihydrodipicolinate Reductase, domain 2"/>
    <property type="match status" value="1"/>
</dbReference>
<evidence type="ECO:0000313" key="23">
    <source>
        <dbReference type="Proteomes" id="UP000092124"/>
    </source>
</evidence>
<evidence type="ECO:0000256" key="3">
    <source>
        <dbReference type="ARBA" id="ARBA00004514"/>
    </source>
</evidence>
<keyword evidence="16" id="KW-0539">Nucleus</keyword>
<evidence type="ECO:0000256" key="13">
    <source>
        <dbReference type="ARBA" id="ARBA00023027"/>
    </source>
</evidence>
<dbReference type="EC" id="1.2.1.12" evidence="6"/>
<keyword evidence="7" id="KW-0963">Cytoplasm</keyword>
<dbReference type="EMBL" id="LZPO01097104">
    <property type="protein sequence ID" value="OBS65120.1"/>
    <property type="molecule type" value="Genomic_DNA"/>
</dbReference>
<dbReference type="PANTHER" id="PTHR10836:SF111">
    <property type="entry name" value="GLYCERALDEHYDE-3-PHOSPHATE DEHYDROGENASE"/>
    <property type="match status" value="1"/>
</dbReference>
<dbReference type="AlphaFoldDB" id="A0A1A6GH71"/>
<accession>A0A1A6GH71</accession>
<evidence type="ECO:0000256" key="19">
    <source>
        <dbReference type="ARBA" id="ARBA00047698"/>
    </source>
</evidence>
<dbReference type="InterPro" id="IPR020829">
    <property type="entry name" value="GlycerAld_3-P_DH_cat"/>
</dbReference>
<comment type="caution">
    <text evidence="22">The sequence shown here is derived from an EMBL/GenBank/DDBJ whole genome shotgun (WGS) entry which is preliminary data.</text>
</comment>
<comment type="catalytic activity">
    <reaction evidence="19">
        <text>D-glyceraldehyde 3-phosphate + phosphate + NAD(+) = (2R)-3-phospho-glyceroyl phosphate + NADH + H(+)</text>
        <dbReference type="Rhea" id="RHEA:10300"/>
        <dbReference type="ChEBI" id="CHEBI:15378"/>
        <dbReference type="ChEBI" id="CHEBI:43474"/>
        <dbReference type="ChEBI" id="CHEBI:57540"/>
        <dbReference type="ChEBI" id="CHEBI:57604"/>
        <dbReference type="ChEBI" id="CHEBI:57945"/>
        <dbReference type="ChEBI" id="CHEBI:59776"/>
        <dbReference type="EC" id="1.2.1.12"/>
    </reaction>
</comment>
<keyword evidence="12" id="KW-0560">Oxidoreductase</keyword>
<evidence type="ECO:0000256" key="5">
    <source>
        <dbReference type="ARBA" id="ARBA00007406"/>
    </source>
</evidence>
<reference evidence="22 23" key="1">
    <citation type="submission" date="2016-06" db="EMBL/GenBank/DDBJ databases">
        <title>The Draft Genome Sequence and Annotation of the Desert Woodrat Neotoma lepida.</title>
        <authorList>
            <person name="Campbell M."/>
            <person name="Oakeson K.F."/>
            <person name="Yandell M."/>
            <person name="Halpert J.R."/>
            <person name="Dearing D."/>
        </authorList>
    </citation>
    <scope>NUCLEOTIDE SEQUENCE [LARGE SCALE GENOMIC DNA]</scope>
    <source>
        <strain evidence="22">417</strain>
        <tissue evidence="22">Liver</tissue>
    </source>
</reference>
<keyword evidence="9" id="KW-0053">Apoptosis</keyword>
<dbReference type="SUPFAM" id="SSF55347">
    <property type="entry name" value="Glyceraldehyde-3-phosphate dehydrogenase-like, C-terminal domain"/>
    <property type="match status" value="1"/>
</dbReference>
<dbReference type="Pfam" id="PF02800">
    <property type="entry name" value="Gp_dh_C"/>
    <property type="match status" value="1"/>
</dbReference>
<dbReference type="GO" id="GO:0016740">
    <property type="term" value="F:transferase activity"/>
    <property type="evidence" value="ECO:0007669"/>
    <property type="project" value="UniProtKB-KW"/>
</dbReference>
<evidence type="ECO:0000256" key="6">
    <source>
        <dbReference type="ARBA" id="ARBA00013119"/>
    </source>
</evidence>
<dbReference type="OrthoDB" id="1152826at2759"/>
<evidence type="ECO:0000256" key="10">
    <source>
        <dbReference type="ARBA" id="ARBA00022799"/>
    </source>
</evidence>
<dbReference type="GO" id="GO:0004365">
    <property type="term" value="F:glyceraldehyde-3-phosphate dehydrogenase (NAD+) (phosphorylating) activity"/>
    <property type="evidence" value="ECO:0007669"/>
    <property type="project" value="UniProtKB-EC"/>
</dbReference>
<dbReference type="PANTHER" id="PTHR10836">
    <property type="entry name" value="GLYCERALDEHYDE 3-PHOSPHATE DEHYDROGENASE"/>
    <property type="match status" value="1"/>
</dbReference>
<organism evidence="22 23">
    <name type="scientific">Neotoma lepida</name>
    <name type="common">Desert woodrat</name>
    <dbReference type="NCBI Taxonomy" id="56216"/>
    <lineage>
        <taxon>Eukaryota</taxon>
        <taxon>Metazoa</taxon>
        <taxon>Chordata</taxon>
        <taxon>Craniata</taxon>
        <taxon>Vertebrata</taxon>
        <taxon>Euteleostomi</taxon>
        <taxon>Mammalia</taxon>
        <taxon>Eutheria</taxon>
        <taxon>Euarchontoglires</taxon>
        <taxon>Glires</taxon>
        <taxon>Rodentia</taxon>
        <taxon>Myomorpha</taxon>
        <taxon>Muroidea</taxon>
        <taxon>Cricetidae</taxon>
        <taxon>Neotominae</taxon>
        <taxon>Neotoma</taxon>
    </lineage>
</organism>
<dbReference type="Proteomes" id="UP000092124">
    <property type="component" value="Unassembled WGS sequence"/>
</dbReference>
<evidence type="ECO:0000256" key="4">
    <source>
        <dbReference type="ARBA" id="ARBA00004869"/>
    </source>
</evidence>
<comment type="pathway">
    <text evidence="4">Carbohydrate degradation; glycolysis; pyruvate from D-glyceraldehyde 3-phosphate: step 1/5.</text>
</comment>
<comment type="similarity">
    <text evidence="5">Belongs to the glyceraldehyde-3-phosphate dehydrogenase family.</text>
</comment>
<comment type="catalytic activity">
    <reaction evidence="20">
        <text>S-nitroso-L-cysteinyl-[GAPDH] + L-cysteinyl-[protein] = L-cysteinyl-[GAPDH] + S-nitroso-L-cysteinyl-[protein]</text>
        <dbReference type="Rhea" id="RHEA:66684"/>
        <dbReference type="Rhea" id="RHEA-COMP:10131"/>
        <dbReference type="Rhea" id="RHEA-COMP:17089"/>
        <dbReference type="Rhea" id="RHEA-COMP:17090"/>
        <dbReference type="Rhea" id="RHEA-COMP:17091"/>
        <dbReference type="ChEBI" id="CHEBI:29950"/>
        <dbReference type="ChEBI" id="CHEBI:149494"/>
    </reaction>
    <physiologicalReaction direction="left-to-right" evidence="20">
        <dbReference type="Rhea" id="RHEA:66685"/>
    </physiologicalReaction>
</comment>
<dbReference type="GO" id="GO:0005634">
    <property type="term" value="C:nucleus"/>
    <property type="evidence" value="ECO:0007669"/>
    <property type="project" value="UniProtKB-SubCell"/>
</dbReference>
<sequence>MITVHDIMAVGLPRTSSLHPFAKAVGKSGTAFCVPTPNVSTVGLTCCLEKVSKYEDIKKIVKQASEGPLKDILSYTEEQVVSCNFNLDPHSSSLEAGLALLSMTTL</sequence>
<evidence type="ECO:0000256" key="14">
    <source>
        <dbReference type="ARBA" id="ARBA00023152"/>
    </source>
</evidence>
<evidence type="ECO:0000313" key="22">
    <source>
        <dbReference type="EMBL" id="OBS65120.1"/>
    </source>
</evidence>
<proteinExistence type="inferred from homology"/>
<feature type="domain" description="Glyceraldehyde 3-phosphate dehydrogenase catalytic" evidence="21">
    <location>
        <begin position="28"/>
        <end position="96"/>
    </location>
</feature>
<evidence type="ECO:0000256" key="8">
    <source>
        <dbReference type="ARBA" id="ARBA00022679"/>
    </source>
</evidence>
<dbReference type="GO" id="GO:0005856">
    <property type="term" value="C:cytoskeleton"/>
    <property type="evidence" value="ECO:0007669"/>
    <property type="project" value="UniProtKB-SubCell"/>
</dbReference>
<dbReference type="GO" id="GO:0005829">
    <property type="term" value="C:cytosol"/>
    <property type="evidence" value="ECO:0007669"/>
    <property type="project" value="UniProtKB-SubCell"/>
</dbReference>
<evidence type="ECO:0000256" key="2">
    <source>
        <dbReference type="ARBA" id="ARBA00004245"/>
    </source>
</evidence>
<protein>
    <recommendedName>
        <fullName evidence="6">glyceraldehyde-3-phosphate dehydrogenase (phosphorylating)</fullName>
        <ecNumber evidence="6">1.2.1.12</ecNumber>
    </recommendedName>
    <alternativeName>
        <fullName evidence="17">Peptidyl-cysteine S-nitrosylase GAPDH</fullName>
    </alternativeName>
</protein>
<evidence type="ECO:0000256" key="15">
    <source>
        <dbReference type="ARBA" id="ARBA00023212"/>
    </source>
</evidence>
<evidence type="ECO:0000256" key="9">
    <source>
        <dbReference type="ARBA" id="ARBA00022703"/>
    </source>
</evidence>
<gene>
    <name evidence="22" type="ORF">A6R68_06345</name>
</gene>
<dbReference type="InterPro" id="IPR020831">
    <property type="entry name" value="GlycerAld/Erythrose_P_DH"/>
</dbReference>